<evidence type="ECO:0000256" key="5">
    <source>
        <dbReference type="ARBA" id="ARBA00022692"/>
    </source>
</evidence>
<comment type="similarity">
    <text evidence="2">Belongs to the AzlC family.</text>
</comment>
<keyword evidence="3" id="KW-0813">Transport</keyword>
<proteinExistence type="inferred from homology"/>
<evidence type="ECO:0000256" key="7">
    <source>
        <dbReference type="ARBA" id="ARBA00023136"/>
    </source>
</evidence>
<name>A0ABP3JW47_9ACTN</name>
<evidence type="ECO:0000256" key="1">
    <source>
        <dbReference type="ARBA" id="ARBA00004651"/>
    </source>
</evidence>
<dbReference type="Proteomes" id="UP001500909">
    <property type="component" value="Unassembled WGS sequence"/>
</dbReference>
<evidence type="ECO:0000313" key="10">
    <source>
        <dbReference type="Proteomes" id="UP001500909"/>
    </source>
</evidence>
<keyword evidence="7 8" id="KW-0472">Membrane</keyword>
<feature type="transmembrane region" description="Helical" evidence="8">
    <location>
        <begin position="6"/>
        <end position="31"/>
    </location>
</feature>
<accession>A0ABP3JW47</accession>
<gene>
    <name evidence="9" type="ORF">GCM10010361_32220</name>
</gene>
<dbReference type="EMBL" id="BAAABY010000023">
    <property type="protein sequence ID" value="GAA0465691.1"/>
    <property type="molecule type" value="Genomic_DNA"/>
</dbReference>
<evidence type="ECO:0000256" key="6">
    <source>
        <dbReference type="ARBA" id="ARBA00022989"/>
    </source>
</evidence>
<dbReference type="PANTHER" id="PTHR34979">
    <property type="entry name" value="INNER MEMBRANE PROTEIN YGAZ"/>
    <property type="match status" value="1"/>
</dbReference>
<sequence>MLHGGSFEFLLIGMVPAVAPLASIAVAAFLVQARHVFHTLSFPLHRVRGRLAKTYSTFALTDEAYALTATEQARGWSSPRLVWLQFFLHLWRRNALLSILAGTAVHVAPASTVFSH</sequence>
<evidence type="ECO:0000256" key="8">
    <source>
        <dbReference type="SAM" id="Phobius"/>
    </source>
</evidence>
<protein>
    <submittedName>
        <fullName evidence="9">Uncharacterized protein</fullName>
    </submittedName>
</protein>
<keyword evidence="10" id="KW-1185">Reference proteome</keyword>
<comment type="caution">
    <text evidence="9">The sequence shown here is derived from an EMBL/GenBank/DDBJ whole genome shotgun (WGS) entry which is preliminary data.</text>
</comment>
<evidence type="ECO:0000256" key="3">
    <source>
        <dbReference type="ARBA" id="ARBA00022448"/>
    </source>
</evidence>
<evidence type="ECO:0000256" key="2">
    <source>
        <dbReference type="ARBA" id="ARBA00010735"/>
    </source>
</evidence>
<reference evidence="10" key="1">
    <citation type="journal article" date="2019" name="Int. J. Syst. Evol. Microbiol.">
        <title>The Global Catalogue of Microorganisms (GCM) 10K type strain sequencing project: providing services to taxonomists for standard genome sequencing and annotation.</title>
        <authorList>
            <consortium name="The Broad Institute Genomics Platform"/>
            <consortium name="The Broad Institute Genome Sequencing Center for Infectious Disease"/>
            <person name="Wu L."/>
            <person name="Ma J."/>
        </authorList>
    </citation>
    <scope>NUCLEOTIDE SEQUENCE [LARGE SCALE GENOMIC DNA]</scope>
    <source>
        <strain evidence="10">JCM 4805</strain>
    </source>
</reference>
<organism evidence="9 10">
    <name type="scientific">Streptomyces olivaceiscleroticus</name>
    <dbReference type="NCBI Taxonomy" id="68245"/>
    <lineage>
        <taxon>Bacteria</taxon>
        <taxon>Bacillati</taxon>
        <taxon>Actinomycetota</taxon>
        <taxon>Actinomycetes</taxon>
        <taxon>Kitasatosporales</taxon>
        <taxon>Streptomycetaceae</taxon>
        <taxon>Streptomyces</taxon>
    </lineage>
</organism>
<comment type="subcellular location">
    <subcellularLocation>
        <location evidence="1">Cell membrane</location>
        <topology evidence="1">Multi-pass membrane protein</topology>
    </subcellularLocation>
</comment>
<dbReference type="InterPro" id="IPR011606">
    <property type="entry name" value="Brnchd-chn_aa_trnsp_permease"/>
</dbReference>
<dbReference type="PANTHER" id="PTHR34979:SF1">
    <property type="entry name" value="INNER MEMBRANE PROTEIN YGAZ"/>
    <property type="match status" value="1"/>
</dbReference>
<evidence type="ECO:0000256" key="4">
    <source>
        <dbReference type="ARBA" id="ARBA00022475"/>
    </source>
</evidence>
<keyword evidence="5 8" id="KW-0812">Transmembrane</keyword>
<keyword evidence="4" id="KW-1003">Cell membrane</keyword>
<keyword evidence="6 8" id="KW-1133">Transmembrane helix</keyword>
<dbReference type="Pfam" id="PF03591">
    <property type="entry name" value="AzlC"/>
    <property type="match status" value="1"/>
</dbReference>
<evidence type="ECO:0000313" key="9">
    <source>
        <dbReference type="EMBL" id="GAA0465691.1"/>
    </source>
</evidence>